<sequence>MMKKNVNKHDLMEHSKQYNKRLIRIQEYFKYPFIMIEETSFLFKSAIKEFKKNRVPSSRSLIKKRSKLLNPNYSLKMLNQKKKQKKPKRKKTLKGGGHCRICEKKYTDLDMHIQTQLHRNFAQDDNNFYEVDILFLQIEREQNGFSDESDLGSNSSLEYTISNSESGCSSGLD</sequence>
<reference evidence="7" key="2">
    <citation type="submission" date="2022-08" db="EMBL/GenBank/DDBJ databases">
        <title>Novel sulphate-reducing endosymbionts in the free-living metamonad Anaeramoeba.</title>
        <authorList>
            <person name="Jerlstrom-Hultqvist J."/>
            <person name="Cepicka I."/>
            <person name="Gallot-Lavallee L."/>
            <person name="Salas-Leiva D."/>
            <person name="Curtis B.A."/>
            <person name="Zahonova K."/>
            <person name="Pipaliya S."/>
            <person name="Dacks J."/>
            <person name="Roger A.J."/>
        </authorList>
    </citation>
    <scope>NUCLEOTIDE SEQUENCE</scope>
    <source>
        <strain evidence="7">Busselton2</strain>
    </source>
</reference>
<feature type="region of interest" description="Disordered" evidence="5">
    <location>
        <begin position="146"/>
        <end position="173"/>
    </location>
</feature>
<evidence type="ECO:0000259" key="6">
    <source>
        <dbReference type="PROSITE" id="PS51265"/>
    </source>
</evidence>
<keyword evidence="7" id="KW-0808">Transferase</keyword>
<dbReference type="EMBL" id="JAOAOG010000234">
    <property type="protein sequence ID" value="KAJ6238066.1"/>
    <property type="molecule type" value="Genomic_DNA"/>
</dbReference>
<dbReference type="AlphaFoldDB" id="A0AAV7ZSL6"/>
<dbReference type="SMART" id="SM00586">
    <property type="entry name" value="ZnF_DBF"/>
    <property type="match status" value="1"/>
</dbReference>
<dbReference type="Gene3D" id="6.10.250.3410">
    <property type="entry name" value="DBF zinc finger"/>
    <property type="match status" value="1"/>
</dbReference>
<evidence type="ECO:0000313" key="10">
    <source>
        <dbReference type="Proteomes" id="UP001150062"/>
    </source>
</evidence>
<feature type="domain" description="DBF4-type" evidence="6">
    <location>
        <begin position="92"/>
        <end position="141"/>
    </location>
</feature>
<comment type="caution">
    <text evidence="7">The sequence shown here is derived from an EMBL/GenBank/DDBJ whole genome shotgun (WGS) entry which is preliminary data.</text>
</comment>
<accession>A0AAV7ZSL6</accession>
<keyword evidence="3" id="KW-0862">Zinc</keyword>
<dbReference type="Proteomes" id="UP001150062">
    <property type="component" value="Unassembled WGS sequence"/>
</dbReference>
<dbReference type="FunFam" id="6.10.250.3410:FF:000001">
    <property type="entry name" value="Protein DBF4 homolog A"/>
    <property type="match status" value="1"/>
</dbReference>
<keyword evidence="1" id="KW-0479">Metal-binding</keyword>
<dbReference type="PROSITE" id="PS51265">
    <property type="entry name" value="ZF_DBF4"/>
    <property type="match status" value="1"/>
</dbReference>
<dbReference type="InterPro" id="IPR038545">
    <property type="entry name" value="Znf_DBF_sf"/>
</dbReference>
<dbReference type="GO" id="GO:0003676">
    <property type="term" value="F:nucleic acid binding"/>
    <property type="evidence" value="ECO:0007669"/>
    <property type="project" value="InterPro"/>
</dbReference>
<keyword evidence="10" id="KW-1185">Reference proteome</keyword>
<evidence type="ECO:0000313" key="9">
    <source>
        <dbReference type="Proteomes" id="UP001146793"/>
    </source>
</evidence>
<name>A0AAV7ZSL6_9EUKA</name>
<evidence type="ECO:0000256" key="1">
    <source>
        <dbReference type="ARBA" id="ARBA00022723"/>
    </source>
</evidence>
<keyword evidence="2 4" id="KW-0863">Zinc-finger</keyword>
<dbReference type="GO" id="GO:0005634">
    <property type="term" value="C:nucleus"/>
    <property type="evidence" value="ECO:0007669"/>
    <property type="project" value="UniProtKB-ARBA"/>
</dbReference>
<evidence type="ECO:0000313" key="8">
    <source>
        <dbReference type="EMBL" id="KAJ6238066.1"/>
    </source>
</evidence>
<proteinExistence type="predicted"/>
<organism evidence="7 9">
    <name type="scientific">Anaeramoeba flamelloides</name>
    <dbReference type="NCBI Taxonomy" id="1746091"/>
    <lineage>
        <taxon>Eukaryota</taxon>
        <taxon>Metamonada</taxon>
        <taxon>Anaeramoebidae</taxon>
        <taxon>Anaeramoeba</taxon>
    </lineage>
</organism>
<evidence type="ECO:0000256" key="2">
    <source>
        <dbReference type="ARBA" id="ARBA00022771"/>
    </source>
</evidence>
<protein>
    <submittedName>
        <fullName evidence="7">Activator of s-phase kinase-related</fullName>
    </submittedName>
</protein>
<dbReference type="GO" id="GO:0008270">
    <property type="term" value="F:zinc ion binding"/>
    <property type="evidence" value="ECO:0007669"/>
    <property type="project" value="UniProtKB-KW"/>
</dbReference>
<evidence type="ECO:0000256" key="4">
    <source>
        <dbReference type="PROSITE-ProRule" id="PRU00600"/>
    </source>
</evidence>
<evidence type="ECO:0000256" key="5">
    <source>
        <dbReference type="SAM" id="MobiDB-lite"/>
    </source>
</evidence>
<keyword evidence="7" id="KW-0418">Kinase</keyword>
<dbReference type="Proteomes" id="UP001146793">
    <property type="component" value="Unassembled WGS sequence"/>
</dbReference>
<evidence type="ECO:0000313" key="7">
    <source>
        <dbReference type="EMBL" id="KAJ3443647.1"/>
    </source>
</evidence>
<dbReference type="EMBL" id="JANTQA010000023">
    <property type="protein sequence ID" value="KAJ3443647.1"/>
    <property type="molecule type" value="Genomic_DNA"/>
</dbReference>
<dbReference type="GO" id="GO:0016301">
    <property type="term" value="F:kinase activity"/>
    <property type="evidence" value="ECO:0007669"/>
    <property type="project" value="UniProtKB-KW"/>
</dbReference>
<evidence type="ECO:0000256" key="3">
    <source>
        <dbReference type="ARBA" id="ARBA00022833"/>
    </source>
</evidence>
<gene>
    <name evidence="7" type="ORF">M0812_09491</name>
    <name evidence="8" type="ORF">M0813_03300</name>
</gene>
<dbReference type="InterPro" id="IPR006572">
    <property type="entry name" value="Znf_DBF"/>
</dbReference>
<reference evidence="8" key="1">
    <citation type="submission" date="2022-08" db="EMBL/GenBank/DDBJ databases">
        <title>Novel sulfate-reducing endosymbionts in the free-living metamonad Anaeramoeba.</title>
        <authorList>
            <person name="Jerlstrom-Hultqvist J."/>
            <person name="Cepicka I."/>
            <person name="Gallot-Lavallee L."/>
            <person name="Salas-Leiva D."/>
            <person name="Curtis B.A."/>
            <person name="Zahonova K."/>
            <person name="Pipaliya S."/>
            <person name="Dacks J."/>
            <person name="Roger A.J."/>
        </authorList>
    </citation>
    <scope>NUCLEOTIDE SEQUENCE</scope>
    <source>
        <strain evidence="8">Schooner1</strain>
    </source>
</reference>
<dbReference type="Pfam" id="PF07535">
    <property type="entry name" value="zf-DBF"/>
    <property type="match status" value="1"/>
</dbReference>